<evidence type="ECO:0000313" key="1">
    <source>
        <dbReference type="EMBL" id="NBN63599.1"/>
    </source>
</evidence>
<gene>
    <name evidence="1" type="ORF">GWI71_07880</name>
</gene>
<keyword evidence="2" id="KW-1185">Reference proteome</keyword>
<accession>A0ABW9ZKN2</accession>
<reference evidence="1 2" key="1">
    <citation type="submission" date="2020-01" db="EMBL/GenBank/DDBJ databases">
        <authorList>
            <person name="Peng S.Y."/>
            <person name="Li J."/>
            <person name="Wang M."/>
            <person name="Wang L."/>
            <person name="Wang C.Q."/>
            <person name="Wang J.R."/>
        </authorList>
    </citation>
    <scope>NUCLEOTIDE SEQUENCE [LARGE SCALE GENOMIC DNA]</scope>
    <source>
        <strain evidence="1 2">XCT-34</strain>
    </source>
</reference>
<comment type="caution">
    <text evidence="1">The sequence shown here is derived from an EMBL/GenBank/DDBJ whole genome shotgun (WGS) entry which is preliminary data.</text>
</comment>
<dbReference type="EMBL" id="JAABLP010000002">
    <property type="protein sequence ID" value="NBN63599.1"/>
    <property type="molecule type" value="Genomic_DNA"/>
</dbReference>
<evidence type="ECO:0000313" key="2">
    <source>
        <dbReference type="Proteomes" id="UP000541347"/>
    </source>
</evidence>
<proteinExistence type="predicted"/>
<protein>
    <submittedName>
        <fullName evidence="1">Type II toxin-antitoxin system ParD family antitoxin</fullName>
    </submittedName>
</protein>
<dbReference type="Proteomes" id="UP000541347">
    <property type="component" value="Unassembled WGS sequence"/>
</dbReference>
<organism evidence="1 2">
    <name type="scientific">Pannonibacter tanglangensis</name>
    <dbReference type="NCBI Taxonomy" id="2750084"/>
    <lineage>
        <taxon>Bacteria</taxon>
        <taxon>Pseudomonadati</taxon>
        <taxon>Pseudomonadota</taxon>
        <taxon>Alphaproteobacteria</taxon>
        <taxon>Hyphomicrobiales</taxon>
        <taxon>Stappiaceae</taxon>
        <taxon>Pannonibacter</taxon>
    </lineage>
</organism>
<dbReference type="PANTHER" id="PTHR36582">
    <property type="entry name" value="ANTITOXIN PARD"/>
    <property type="match status" value="1"/>
</dbReference>
<name>A0ABW9ZKN2_9HYPH</name>
<dbReference type="PANTHER" id="PTHR36582:SF2">
    <property type="entry name" value="ANTITOXIN PARD"/>
    <property type="match status" value="1"/>
</dbReference>
<dbReference type="InterPro" id="IPR022789">
    <property type="entry name" value="ParD"/>
</dbReference>
<sequence>MASLTVSLPETVKDWVDRQTQRGRHRNAEAYLLDLIERDQARQAALDALQREIDAGIDSGPAEPLDLADFKRRVRA</sequence>
<dbReference type="InterPro" id="IPR038296">
    <property type="entry name" value="ParD_sf"/>
</dbReference>
<dbReference type="Gene3D" id="6.10.10.120">
    <property type="entry name" value="Antitoxin ParD1-like"/>
    <property type="match status" value="1"/>
</dbReference>
<dbReference type="RefSeq" id="WP_161675588.1">
    <property type="nucleotide sequence ID" value="NZ_JAABLP010000002.1"/>
</dbReference>
<dbReference type="NCBIfam" id="TIGR02606">
    <property type="entry name" value="antidote_CC2985"/>
    <property type="match status" value="1"/>
</dbReference>